<dbReference type="PANTHER" id="PTHR43710">
    <property type="entry name" value="2-HYDROXYACYL-COA LYASE"/>
    <property type="match status" value="1"/>
</dbReference>
<dbReference type="AlphaFoldDB" id="A0A1L8CVD3"/>
<evidence type="ECO:0000313" key="17">
    <source>
        <dbReference type="EMBL" id="GAV22862.1"/>
    </source>
</evidence>
<dbReference type="SUPFAM" id="SSF54862">
    <property type="entry name" value="4Fe-4S ferredoxins"/>
    <property type="match status" value="1"/>
</dbReference>
<dbReference type="Pfam" id="PF00037">
    <property type="entry name" value="Fer4"/>
    <property type="match status" value="1"/>
</dbReference>
<keyword evidence="9 14" id="KW-0560">Oxidoreductase</keyword>
<evidence type="ECO:0000256" key="10">
    <source>
        <dbReference type="ARBA" id="ARBA00023004"/>
    </source>
</evidence>
<feature type="binding site" evidence="15">
    <location>
        <position position="530"/>
    </location>
    <ligand>
        <name>[4Fe-4S] cluster</name>
        <dbReference type="ChEBI" id="CHEBI:49883"/>
        <label>1</label>
    </ligand>
</feature>
<dbReference type="CDD" id="cd07034">
    <property type="entry name" value="TPP_PYR_PFOR_IOR-alpha_like"/>
    <property type="match status" value="1"/>
</dbReference>
<dbReference type="Gene3D" id="3.40.50.970">
    <property type="match status" value="2"/>
</dbReference>
<dbReference type="OrthoDB" id="9804603at2"/>
<organism evidence="17 18">
    <name type="scientific">Carboxydothermus pertinax</name>
    <dbReference type="NCBI Taxonomy" id="870242"/>
    <lineage>
        <taxon>Bacteria</taxon>
        <taxon>Bacillati</taxon>
        <taxon>Bacillota</taxon>
        <taxon>Clostridia</taxon>
        <taxon>Thermoanaerobacterales</taxon>
        <taxon>Thermoanaerobacteraceae</taxon>
        <taxon>Carboxydothermus</taxon>
    </lineage>
</organism>
<dbReference type="PROSITE" id="PS51379">
    <property type="entry name" value="4FE4S_FER_2"/>
    <property type="match status" value="2"/>
</dbReference>
<feature type="binding site" evidence="15">
    <location>
        <position position="568"/>
    </location>
    <ligand>
        <name>[4Fe-4S] cluster</name>
        <dbReference type="ChEBI" id="CHEBI:49883"/>
        <label>1</label>
    </ligand>
</feature>
<feature type="binding site" evidence="15">
    <location>
        <position position="536"/>
    </location>
    <ligand>
        <name>[4Fe-4S] cluster</name>
        <dbReference type="ChEBI" id="CHEBI:49883"/>
        <label>1</label>
    </ligand>
</feature>
<feature type="binding site" evidence="15">
    <location>
        <position position="533"/>
    </location>
    <ligand>
        <name>[4Fe-4S] cluster</name>
        <dbReference type="ChEBI" id="CHEBI:49883"/>
        <label>1</label>
    </ligand>
</feature>
<comment type="function">
    <text evidence="1 14">Catalyzes the ferredoxin-dependent oxidative decarboxylation of arylpyruvates.</text>
</comment>
<sequence length="581" mass="63183">MARLMTGNEAIARGAYEAGVKIGVGYPGTPSTEILENFVKYPGVYAQWSPNEKVALEVGIGATLAGARTLVTMKHVGVNVAADPLLTLSYTGVNAGLVLVSADDPGLHSSQNEQDNRYYGKLAKIPVLEPSDSEEARRFVKLAYDLSEKFDTPVILRTTTRIAHTHTLVEEEKPLEVSLKPYSKNPQKYVMIPGNAKIRHQVVEERRKKLLGYAEITPLNRIEEGEGEIGFITSGISYQYVKEAFPKAPVLKLGLTWPLPEKLISNFAEKVKTIIVVEELEPYLEDHVRALGIKAIGKEIIPRTGELNHQIVKRAVLKYLGEEELEPITSIDLPLRPPVMCPGCPHRPVFYTLKELKLTVTGDIGCYTLGVMPPLGAIDTTVCMGAGIGMALGMEKASPEFAKKTVAVIGDSTFLHSGITPLIDMVYNGGKGTILILDNRTTAMTGHQPHPATGQTLMGEPAPQVDFEALAKALGVRRVETVDPFNLKELKKVIAREVAAEEVSVVVVRRECALLPNQSREPLTVIEEKCTGCQRCLKLGCPAIAFKDKKATIDPLLCNGCGVCAQVCRFSAILKGDDSLG</sequence>
<dbReference type="InterPro" id="IPR011766">
    <property type="entry name" value="TPP_enzyme_TPP-bd"/>
</dbReference>
<evidence type="ECO:0000256" key="4">
    <source>
        <dbReference type="ARBA" id="ARBA00017710"/>
    </source>
</evidence>
<keyword evidence="17" id="KW-0670">Pyruvate</keyword>
<evidence type="ECO:0000256" key="2">
    <source>
        <dbReference type="ARBA" id="ARBA00011238"/>
    </source>
</evidence>
<feature type="binding site" evidence="15">
    <location>
        <position position="564"/>
    </location>
    <ligand>
        <name>[4Fe-4S] cluster</name>
        <dbReference type="ChEBI" id="CHEBI:49883"/>
        <label>2</label>
    </ligand>
</feature>
<dbReference type="PIRSF" id="PIRSF006439">
    <property type="entry name" value="Indolepyruvate_ferr_oxidored"/>
    <property type="match status" value="1"/>
</dbReference>
<dbReference type="InterPro" id="IPR017721">
    <property type="entry name" value="IorA"/>
</dbReference>
<evidence type="ECO:0000256" key="7">
    <source>
        <dbReference type="ARBA" id="ARBA00022723"/>
    </source>
</evidence>
<name>A0A1L8CVD3_9THEO</name>
<comment type="cofactor">
    <cofactor evidence="14 15">
        <name>[4Fe-4S] cluster</name>
        <dbReference type="ChEBI" id="CHEBI:49883"/>
    </cofactor>
    <text evidence="14 15">Binds 2 [4Fe-4S] clusters. In this family the first cluster has a non-standard and varying [4Fe-4S] binding motif CX(2)CX(2)CX(4-5)CP.</text>
</comment>
<gene>
    <name evidence="17" type="ORF">cpu_13720</name>
</gene>
<evidence type="ECO:0000256" key="5">
    <source>
        <dbReference type="ARBA" id="ARBA00022448"/>
    </source>
</evidence>
<evidence type="ECO:0000256" key="6">
    <source>
        <dbReference type="ARBA" id="ARBA00022485"/>
    </source>
</evidence>
<dbReference type="SUPFAM" id="SSF52518">
    <property type="entry name" value="Thiamin diphosphate-binding fold (THDP-binding)"/>
    <property type="match status" value="2"/>
</dbReference>
<dbReference type="Proteomes" id="UP000187485">
    <property type="component" value="Unassembled WGS sequence"/>
</dbReference>
<keyword evidence="10 14" id="KW-0408">Iron</keyword>
<comment type="caution">
    <text evidence="17">The sequence shown here is derived from an EMBL/GenBank/DDBJ whole genome shotgun (WGS) entry which is preliminary data.</text>
</comment>
<dbReference type="Pfam" id="PF02775">
    <property type="entry name" value="TPP_enzyme_C"/>
    <property type="match status" value="1"/>
</dbReference>
<dbReference type="EMBL" id="BDJK01000020">
    <property type="protein sequence ID" value="GAV22862.1"/>
    <property type="molecule type" value="Genomic_DNA"/>
</dbReference>
<evidence type="ECO:0000256" key="3">
    <source>
        <dbReference type="ARBA" id="ARBA00012812"/>
    </source>
</evidence>
<proteinExistence type="predicted"/>
<dbReference type="Gene3D" id="3.30.70.20">
    <property type="match status" value="1"/>
</dbReference>
<dbReference type="NCBIfam" id="TIGR03336">
    <property type="entry name" value="IOR_alpha"/>
    <property type="match status" value="1"/>
</dbReference>
<dbReference type="InterPro" id="IPR017896">
    <property type="entry name" value="4Fe4S_Fe-S-bd"/>
</dbReference>
<evidence type="ECO:0000256" key="8">
    <source>
        <dbReference type="ARBA" id="ARBA00022982"/>
    </source>
</evidence>
<evidence type="ECO:0000256" key="14">
    <source>
        <dbReference type="PIRNR" id="PIRNR006439"/>
    </source>
</evidence>
<evidence type="ECO:0000256" key="1">
    <source>
        <dbReference type="ARBA" id="ARBA00002995"/>
    </source>
</evidence>
<dbReference type="InterPro" id="IPR002880">
    <property type="entry name" value="Pyrv_Fd/Flavodoxin_OxRdtase_N"/>
</dbReference>
<feature type="binding site" evidence="15">
    <location>
        <position position="561"/>
    </location>
    <ligand>
        <name>[4Fe-4S] cluster</name>
        <dbReference type="ChEBI" id="CHEBI:49883"/>
        <label>2</label>
    </ligand>
</feature>
<dbReference type="RefSeq" id="WP_075859319.1">
    <property type="nucleotide sequence ID" value="NZ_BDJK01000020.1"/>
</dbReference>
<reference evidence="18" key="1">
    <citation type="submission" date="2016-12" db="EMBL/GenBank/DDBJ databases">
        <title>Draft Genome Sequences od Carboxydothermus pertinax and islandicus, Hydrogenogenic Carboxydotrophic Bacteria.</title>
        <authorList>
            <person name="Fukuyama Y."/>
            <person name="Ohmae K."/>
            <person name="Yoneda Y."/>
            <person name="Yoshida T."/>
            <person name="Sako Y."/>
        </authorList>
    </citation>
    <scope>NUCLEOTIDE SEQUENCE [LARGE SCALE GENOMIC DNA]</scope>
    <source>
        <strain evidence="18">Ug1</strain>
    </source>
</reference>
<evidence type="ECO:0000256" key="12">
    <source>
        <dbReference type="ARBA" id="ARBA00030514"/>
    </source>
</evidence>
<keyword evidence="5 14" id="KW-0813">Transport</keyword>
<feature type="domain" description="4Fe-4S ferredoxin-type" evidence="16">
    <location>
        <begin position="549"/>
        <end position="578"/>
    </location>
</feature>
<evidence type="ECO:0000256" key="11">
    <source>
        <dbReference type="ARBA" id="ARBA00023014"/>
    </source>
</evidence>
<feature type="binding site" evidence="15">
    <location>
        <position position="541"/>
    </location>
    <ligand>
        <name>[4Fe-4S] cluster</name>
        <dbReference type="ChEBI" id="CHEBI:49883"/>
        <label>2</label>
    </ligand>
</feature>
<dbReference type="GO" id="GO:0051539">
    <property type="term" value="F:4 iron, 4 sulfur cluster binding"/>
    <property type="evidence" value="ECO:0007669"/>
    <property type="project" value="UniProtKB-UniRule"/>
</dbReference>
<comment type="subunit">
    <text evidence="2">Heterodimer of the IorA and IorB subunits.</text>
</comment>
<dbReference type="GO" id="GO:0043805">
    <property type="term" value="F:indolepyruvate ferredoxin oxidoreductase activity"/>
    <property type="evidence" value="ECO:0007669"/>
    <property type="project" value="UniProtKB-UniRule"/>
</dbReference>
<evidence type="ECO:0000256" key="15">
    <source>
        <dbReference type="PIRSR" id="PIRSR006439-50"/>
    </source>
</evidence>
<keyword evidence="7 14" id="KW-0479">Metal-binding</keyword>
<dbReference type="GO" id="GO:0046872">
    <property type="term" value="F:metal ion binding"/>
    <property type="evidence" value="ECO:0007669"/>
    <property type="project" value="UniProtKB-UniRule"/>
</dbReference>
<comment type="catalytic activity">
    <reaction evidence="13 14">
        <text>indole-3-pyruvate + 2 oxidized [2Fe-2S]-[ferredoxin] + CoA = (indol-3-yl)acetyl-CoA + 2 reduced [2Fe-2S]-[ferredoxin] + CO2 + H(+)</text>
        <dbReference type="Rhea" id="RHEA:12645"/>
        <dbReference type="Rhea" id="RHEA-COMP:10000"/>
        <dbReference type="Rhea" id="RHEA-COMP:10001"/>
        <dbReference type="ChEBI" id="CHEBI:15378"/>
        <dbReference type="ChEBI" id="CHEBI:16526"/>
        <dbReference type="ChEBI" id="CHEBI:17640"/>
        <dbReference type="ChEBI" id="CHEBI:33737"/>
        <dbReference type="ChEBI" id="CHEBI:33738"/>
        <dbReference type="ChEBI" id="CHEBI:57271"/>
        <dbReference type="ChEBI" id="CHEBI:57287"/>
        <dbReference type="EC" id="1.2.7.8"/>
    </reaction>
</comment>
<dbReference type="CDD" id="cd02008">
    <property type="entry name" value="TPP_IOR_alpha"/>
    <property type="match status" value="1"/>
</dbReference>
<dbReference type="STRING" id="870242.cpu_13720"/>
<dbReference type="EC" id="1.2.7.8" evidence="3 14"/>
<dbReference type="SUPFAM" id="SSF52922">
    <property type="entry name" value="TK C-terminal domain-like"/>
    <property type="match status" value="1"/>
</dbReference>
<evidence type="ECO:0000256" key="13">
    <source>
        <dbReference type="ARBA" id="ARBA00048332"/>
    </source>
</evidence>
<keyword evidence="8 14" id="KW-0249">Electron transport</keyword>
<dbReference type="InterPro" id="IPR045025">
    <property type="entry name" value="HACL1-like"/>
</dbReference>
<keyword evidence="18" id="KW-1185">Reference proteome</keyword>
<evidence type="ECO:0000259" key="16">
    <source>
        <dbReference type="PROSITE" id="PS51379"/>
    </source>
</evidence>
<feature type="binding site" evidence="15">
    <location>
        <position position="558"/>
    </location>
    <ligand>
        <name>[4Fe-4S] cluster</name>
        <dbReference type="ChEBI" id="CHEBI:49883"/>
        <label>2</label>
    </ligand>
</feature>
<dbReference type="InterPro" id="IPR009014">
    <property type="entry name" value="Transketo_C/PFOR_II"/>
</dbReference>
<feature type="domain" description="4Fe-4S ferredoxin-type" evidence="16">
    <location>
        <begin position="521"/>
        <end position="547"/>
    </location>
</feature>
<evidence type="ECO:0000256" key="9">
    <source>
        <dbReference type="ARBA" id="ARBA00023002"/>
    </source>
</evidence>
<dbReference type="InterPro" id="IPR029061">
    <property type="entry name" value="THDP-binding"/>
</dbReference>
<dbReference type="FunFam" id="3.40.50.970:FF:000039">
    <property type="entry name" value="Indolepyruvate oxidoreductase subunit IorA"/>
    <property type="match status" value="1"/>
</dbReference>
<dbReference type="PANTHER" id="PTHR43710:SF5">
    <property type="entry name" value="INDOLEPYRUVATE FERREDOXIN OXIDOREDUCTASE ALPHA SUBUNIT"/>
    <property type="match status" value="1"/>
</dbReference>
<evidence type="ECO:0000313" key="18">
    <source>
        <dbReference type="Proteomes" id="UP000187485"/>
    </source>
</evidence>
<accession>A0A1L8CVD3</accession>
<keyword evidence="11 14" id="KW-0411">Iron-sulfur</keyword>
<keyword evidence="6 14" id="KW-0004">4Fe-4S</keyword>
<dbReference type="GO" id="GO:0030976">
    <property type="term" value="F:thiamine pyrophosphate binding"/>
    <property type="evidence" value="ECO:0007669"/>
    <property type="project" value="InterPro"/>
</dbReference>
<protein>
    <recommendedName>
        <fullName evidence="4 14">Indolepyruvate oxidoreductase subunit IorA</fullName>
        <shortName evidence="14">IOR</shortName>
        <ecNumber evidence="3 14">1.2.7.8</ecNumber>
    </recommendedName>
    <alternativeName>
        <fullName evidence="12 14">Indolepyruvate ferredoxin oxidoreductase subunit alpha</fullName>
    </alternativeName>
</protein>
<dbReference type="Pfam" id="PF01855">
    <property type="entry name" value="POR_N"/>
    <property type="match status" value="1"/>
</dbReference>